<sequence length="201" mass="22343">MARGSGAWQWSRTVETREVFLDAAREVFGEKGFTEASVADVVERTGLSVGSLYHHFGAKGELFLALYERHHAEQEEHASRAVAETRAQGEESRLELFLAGARAYLDGAWQRRDLMRLFREGDAPPGFEGARHARIREWIWRSAALLNTTDDALGRLTVSTLTSLISEAAQEVAASEDRKAKDAVVEATETLIRRLAPFSPS</sequence>
<evidence type="ECO:0000256" key="1">
    <source>
        <dbReference type="ARBA" id="ARBA00023015"/>
    </source>
</evidence>
<evidence type="ECO:0000256" key="2">
    <source>
        <dbReference type="ARBA" id="ARBA00023125"/>
    </source>
</evidence>
<protein>
    <submittedName>
        <fullName evidence="6">AcrR family transcriptional regulator</fullName>
    </submittedName>
</protein>
<keyword evidence="2 4" id="KW-0238">DNA-binding</keyword>
<dbReference type="Gene3D" id="1.10.357.10">
    <property type="entry name" value="Tetracycline Repressor, domain 2"/>
    <property type="match status" value="1"/>
</dbReference>
<dbReference type="InterPro" id="IPR001647">
    <property type="entry name" value="HTH_TetR"/>
</dbReference>
<evidence type="ECO:0000256" key="3">
    <source>
        <dbReference type="ARBA" id="ARBA00023163"/>
    </source>
</evidence>
<evidence type="ECO:0000313" key="6">
    <source>
        <dbReference type="EMBL" id="MBB4934766.1"/>
    </source>
</evidence>
<keyword evidence="1" id="KW-0805">Transcription regulation</keyword>
<evidence type="ECO:0000259" key="5">
    <source>
        <dbReference type="PROSITE" id="PS50977"/>
    </source>
</evidence>
<dbReference type="PANTHER" id="PTHR30055:SF234">
    <property type="entry name" value="HTH-TYPE TRANSCRIPTIONAL REGULATOR BETI"/>
    <property type="match status" value="1"/>
</dbReference>
<dbReference type="PRINTS" id="PR00455">
    <property type="entry name" value="HTHTETR"/>
</dbReference>
<dbReference type="GO" id="GO:0000976">
    <property type="term" value="F:transcription cis-regulatory region binding"/>
    <property type="evidence" value="ECO:0007669"/>
    <property type="project" value="TreeGrafter"/>
</dbReference>
<dbReference type="EMBL" id="JACHJT010000002">
    <property type="protein sequence ID" value="MBB4934766.1"/>
    <property type="molecule type" value="Genomic_DNA"/>
</dbReference>
<dbReference type="InterPro" id="IPR023772">
    <property type="entry name" value="DNA-bd_HTH_TetR-type_CS"/>
</dbReference>
<dbReference type="InterPro" id="IPR009057">
    <property type="entry name" value="Homeodomain-like_sf"/>
</dbReference>
<feature type="DNA-binding region" description="H-T-H motif" evidence="4">
    <location>
        <begin position="37"/>
        <end position="56"/>
    </location>
</feature>
<accession>A0A7W7RNL3</accession>
<dbReference type="RefSeq" id="WP_184584367.1">
    <property type="nucleotide sequence ID" value="NZ_JACHJT010000002.1"/>
</dbReference>
<dbReference type="AlphaFoldDB" id="A0A7W7RNL3"/>
<name>A0A7W7RNL3_9ACTN</name>
<dbReference type="InterPro" id="IPR050109">
    <property type="entry name" value="HTH-type_TetR-like_transc_reg"/>
</dbReference>
<dbReference type="Proteomes" id="UP000523007">
    <property type="component" value="Unassembled WGS sequence"/>
</dbReference>
<dbReference type="SUPFAM" id="SSF46689">
    <property type="entry name" value="Homeodomain-like"/>
    <property type="match status" value="1"/>
</dbReference>
<keyword evidence="7" id="KW-1185">Reference proteome</keyword>
<reference evidence="6 7" key="1">
    <citation type="submission" date="2020-08" db="EMBL/GenBank/DDBJ databases">
        <title>Sequencing the genomes of 1000 actinobacteria strains.</title>
        <authorList>
            <person name="Klenk H.-P."/>
        </authorList>
    </citation>
    <scope>NUCLEOTIDE SEQUENCE [LARGE SCALE GENOMIC DNA]</scope>
    <source>
        <strain evidence="6 7">DSM 102030</strain>
    </source>
</reference>
<gene>
    <name evidence="6" type="ORF">F4561_005660</name>
</gene>
<comment type="caution">
    <text evidence="6">The sequence shown here is derived from an EMBL/GenBank/DDBJ whole genome shotgun (WGS) entry which is preliminary data.</text>
</comment>
<evidence type="ECO:0000256" key="4">
    <source>
        <dbReference type="PROSITE-ProRule" id="PRU00335"/>
    </source>
</evidence>
<evidence type="ECO:0000313" key="7">
    <source>
        <dbReference type="Proteomes" id="UP000523007"/>
    </source>
</evidence>
<dbReference type="PANTHER" id="PTHR30055">
    <property type="entry name" value="HTH-TYPE TRANSCRIPTIONAL REGULATOR RUTR"/>
    <property type="match status" value="1"/>
</dbReference>
<dbReference type="PROSITE" id="PS01081">
    <property type="entry name" value="HTH_TETR_1"/>
    <property type="match status" value="1"/>
</dbReference>
<dbReference type="Pfam" id="PF00440">
    <property type="entry name" value="TetR_N"/>
    <property type="match status" value="1"/>
</dbReference>
<dbReference type="PROSITE" id="PS50977">
    <property type="entry name" value="HTH_TETR_2"/>
    <property type="match status" value="1"/>
</dbReference>
<keyword evidence="3" id="KW-0804">Transcription</keyword>
<dbReference type="GO" id="GO:0003700">
    <property type="term" value="F:DNA-binding transcription factor activity"/>
    <property type="evidence" value="ECO:0007669"/>
    <property type="project" value="TreeGrafter"/>
</dbReference>
<organism evidence="6 7">
    <name type="scientific">Lipingzhangella halophila</name>
    <dbReference type="NCBI Taxonomy" id="1783352"/>
    <lineage>
        <taxon>Bacteria</taxon>
        <taxon>Bacillati</taxon>
        <taxon>Actinomycetota</taxon>
        <taxon>Actinomycetes</taxon>
        <taxon>Streptosporangiales</taxon>
        <taxon>Nocardiopsidaceae</taxon>
        <taxon>Lipingzhangella</taxon>
    </lineage>
</organism>
<feature type="domain" description="HTH tetR-type" evidence="5">
    <location>
        <begin position="14"/>
        <end position="74"/>
    </location>
</feature>
<proteinExistence type="predicted"/>